<dbReference type="Proteomes" id="UP000744676">
    <property type="component" value="Unassembled WGS sequence"/>
</dbReference>
<dbReference type="EMBL" id="QVQA01000321">
    <property type="protein sequence ID" value="KAF5092800.1"/>
    <property type="molecule type" value="Genomic_DNA"/>
</dbReference>
<evidence type="ECO:0000313" key="1">
    <source>
        <dbReference type="EMBL" id="KAF5092800.1"/>
    </source>
</evidence>
<sequence length="716" mass="77343">MASLSLAASAFDEFGTYFASVVPALDVQKVQISPASESHSVNALNVEYTLPKGVKVQALIWLYSGSGKGVKKTPKKKRKRTGDNSTANNNNNNNTGSSDIENALVAIGTNKGDILLFSPAQGALAGSLTGVHAVPVTSLAIDSISTTKLWSCDNSGRIGEWDVSLQKNLRSFAFPEPNVGLIQSVPANNGLLLASNTIFMADSNNPTGILKTFPSFVNPTSSIIPSTSNTDFFFASSKNERNVGVISLSKDKTVGLLVAQSNVQELVVNSDNSAVCAVTEDGVVEIFSEPLSSIAESASKKSSSKSRRAQATTSISSTTTIKISRPGTGKKQPVKILNAWFQDDVLIVTWIEHGSIPVFESIKWKEEKTPVIEIVRSVKTLKGKSSELFDSAAAGRYLEGNIPVKSGHDFSKLEIEDAEDQDEDEDEDDDEEGGSTLADRLDALEVSDKASQAPATSLTGKVAYKTPASFTIVLTQALKTNDHALLETCLADRTETFIEASIKRLESSYAVVLLEHIAEKVARSPGRAAVLTVWIKWIIAIHGGYLVSLPNLNKSLAILHSTLANKITALPRLLELYGRIEMLKGQFKLRREIIAGSGITENFEEEGSDVDSEVDYIEDADLIVDGEADDDFDSEFEQEEDAQENTGFIELAADDESDYVSDAEPEDEDVGMSDVDAEGVNSTAGIEYDNEEDFLDAAPVNKPRKTKKTKSKYMLR</sequence>
<accession>A0ACB6UYT9</accession>
<gene>
    <name evidence="1" type="ORF">D0Z00_004404</name>
</gene>
<proteinExistence type="predicted"/>
<organism evidence="1 2">
    <name type="scientific">Geotrichum galactomycetum</name>
    <dbReference type="NCBI Taxonomy" id="27317"/>
    <lineage>
        <taxon>Eukaryota</taxon>
        <taxon>Fungi</taxon>
        <taxon>Dikarya</taxon>
        <taxon>Ascomycota</taxon>
        <taxon>Saccharomycotina</taxon>
        <taxon>Dipodascomycetes</taxon>
        <taxon>Dipodascales</taxon>
        <taxon>Dipodascaceae</taxon>
        <taxon>Geotrichum</taxon>
    </lineage>
</organism>
<comment type="caution">
    <text evidence="1">The sequence shown here is derived from an EMBL/GenBank/DDBJ whole genome shotgun (WGS) entry which is preliminary data.</text>
</comment>
<evidence type="ECO:0000313" key="2">
    <source>
        <dbReference type="Proteomes" id="UP000744676"/>
    </source>
</evidence>
<reference evidence="1 2" key="1">
    <citation type="journal article" date="2020" name="Front. Microbiol.">
        <title>Phenotypic and Genetic Characterization of the Cheese Ripening Yeast Geotrichum candidum.</title>
        <authorList>
            <person name="Perkins V."/>
            <person name="Vignola S."/>
            <person name="Lessard M.H."/>
            <person name="Plante P.L."/>
            <person name="Corbeil J."/>
            <person name="Dugat-Bony E."/>
            <person name="Frenette M."/>
            <person name="Labrie S."/>
        </authorList>
    </citation>
    <scope>NUCLEOTIDE SEQUENCE [LARGE SCALE GENOMIC DNA]</scope>
    <source>
        <strain evidence="1 2">LMA-1147</strain>
    </source>
</reference>
<protein>
    <submittedName>
        <fullName evidence="1">Uncharacterized protein</fullName>
    </submittedName>
</protein>
<name>A0ACB6UYT9_9ASCO</name>
<keyword evidence="2" id="KW-1185">Reference proteome</keyword>